<organism evidence="1 2">
    <name type="scientific">Devosia elaeis</name>
    <dbReference type="NCBI Taxonomy" id="1770058"/>
    <lineage>
        <taxon>Bacteria</taxon>
        <taxon>Pseudomonadati</taxon>
        <taxon>Pseudomonadota</taxon>
        <taxon>Alphaproteobacteria</taxon>
        <taxon>Hyphomicrobiales</taxon>
        <taxon>Devosiaceae</taxon>
        <taxon>Devosia</taxon>
    </lineage>
</organism>
<protein>
    <submittedName>
        <fullName evidence="1">Uncharacterized protein</fullName>
    </submittedName>
</protein>
<accession>A0A178I0Z0</accession>
<dbReference type="EMBL" id="LVVY01000067">
    <property type="protein sequence ID" value="OAM78733.1"/>
    <property type="molecule type" value="Genomic_DNA"/>
</dbReference>
<sequence>MTPKSFHPLVVIPAEAGIHLAISGWAQVGVLRQGLSEDLMMSLSNHEVGKPKPVCHDLAFDRLRMRSTGG</sequence>
<dbReference type="Proteomes" id="UP000078389">
    <property type="component" value="Unassembled WGS sequence"/>
</dbReference>
<evidence type="ECO:0000313" key="2">
    <source>
        <dbReference type="Proteomes" id="UP000078389"/>
    </source>
</evidence>
<dbReference type="STRING" id="1770058.A3840_05235"/>
<comment type="caution">
    <text evidence="1">The sequence shown here is derived from an EMBL/GenBank/DDBJ whole genome shotgun (WGS) entry which is preliminary data.</text>
</comment>
<evidence type="ECO:0000313" key="1">
    <source>
        <dbReference type="EMBL" id="OAM78733.1"/>
    </source>
</evidence>
<name>A0A178I0Z0_9HYPH</name>
<reference evidence="1 2" key="1">
    <citation type="submission" date="2016-03" db="EMBL/GenBank/DDBJ databases">
        <title>Genome sequencing of Devosia sp. S37.</title>
        <authorList>
            <person name="Mohd Nor M."/>
        </authorList>
    </citation>
    <scope>NUCLEOTIDE SEQUENCE [LARGE SCALE GENOMIC DNA]</scope>
    <source>
        <strain evidence="1 2">S37</strain>
    </source>
</reference>
<proteinExistence type="predicted"/>
<gene>
    <name evidence="1" type="ORF">A3840_05235</name>
</gene>
<keyword evidence="2" id="KW-1185">Reference proteome</keyword>
<dbReference type="AlphaFoldDB" id="A0A178I0Z0"/>